<keyword evidence="10 11" id="KW-0472">Membrane</keyword>
<dbReference type="Proteomes" id="UP000643405">
    <property type="component" value="Unassembled WGS sequence"/>
</dbReference>
<feature type="transmembrane region" description="Helical" evidence="11">
    <location>
        <begin position="115"/>
        <end position="132"/>
    </location>
</feature>
<evidence type="ECO:0000256" key="4">
    <source>
        <dbReference type="ARBA" id="ARBA00022519"/>
    </source>
</evidence>
<keyword evidence="14" id="KW-1185">Reference proteome</keyword>
<dbReference type="PANTHER" id="PTHR30561:SF9">
    <property type="entry name" value="4-AMINO-4-DEOXY-L-ARABINOSE-PHOSPHOUNDECAPRENOL FLIPPASE SUBUNIT ARNF-RELATED"/>
    <property type="match status" value="1"/>
</dbReference>
<evidence type="ECO:0000313" key="13">
    <source>
        <dbReference type="EMBL" id="MBD0414398.1"/>
    </source>
</evidence>
<dbReference type="PANTHER" id="PTHR30561">
    <property type="entry name" value="SMR FAMILY PROTON-DEPENDENT DRUG EFFLUX TRANSPORTER SUGE"/>
    <property type="match status" value="1"/>
</dbReference>
<dbReference type="AlphaFoldDB" id="A0A8J6PUH1"/>
<protein>
    <submittedName>
        <fullName evidence="13">EamA family transporter</fullName>
    </submittedName>
</protein>
<feature type="transmembrane region" description="Helical" evidence="11">
    <location>
        <begin position="176"/>
        <end position="196"/>
    </location>
</feature>
<keyword evidence="6 11" id="KW-0812">Transmembrane</keyword>
<dbReference type="EMBL" id="JACVVX010000002">
    <property type="protein sequence ID" value="MBD0414398.1"/>
    <property type="molecule type" value="Genomic_DNA"/>
</dbReference>
<evidence type="ECO:0000256" key="7">
    <source>
        <dbReference type="ARBA" id="ARBA00022985"/>
    </source>
</evidence>
<reference evidence="13" key="1">
    <citation type="submission" date="2020-09" db="EMBL/GenBank/DDBJ databases">
        <title>Genome seq and assembly of Tianweitania sp.</title>
        <authorList>
            <person name="Chhetri G."/>
        </authorList>
    </citation>
    <scope>NUCLEOTIDE SEQUENCE</scope>
    <source>
        <strain evidence="13">Rool2</strain>
    </source>
</reference>
<feature type="transmembrane region" description="Helical" evidence="11">
    <location>
        <begin position="58"/>
        <end position="80"/>
    </location>
</feature>
<evidence type="ECO:0000256" key="5">
    <source>
        <dbReference type="ARBA" id="ARBA00022556"/>
    </source>
</evidence>
<keyword evidence="8 11" id="KW-1133">Transmembrane helix</keyword>
<feature type="transmembrane region" description="Helical" evidence="11">
    <location>
        <begin position="30"/>
        <end position="51"/>
    </location>
</feature>
<comment type="subcellular location">
    <subcellularLocation>
        <location evidence="1">Cell membrane</location>
        <topology evidence="1">Multi-pass membrane protein</topology>
    </subcellularLocation>
</comment>
<name>A0A8J6PUH1_9HYPH</name>
<feature type="domain" description="EamA" evidence="12">
    <location>
        <begin position="7"/>
        <end position="131"/>
    </location>
</feature>
<dbReference type="InterPro" id="IPR037185">
    <property type="entry name" value="EmrE-like"/>
</dbReference>
<keyword evidence="3" id="KW-0444">Lipid biosynthesis</keyword>
<keyword evidence="4" id="KW-0997">Cell inner membrane</keyword>
<keyword evidence="5" id="KW-0441">Lipid A biosynthesis</keyword>
<organism evidence="13 14">
    <name type="scientific">Oryzicola mucosus</name>
    <dbReference type="NCBI Taxonomy" id="2767425"/>
    <lineage>
        <taxon>Bacteria</taxon>
        <taxon>Pseudomonadati</taxon>
        <taxon>Pseudomonadota</taxon>
        <taxon>Alphaproteobacteria</taxon>
        <taxon>Hyphomicrobiales</taxon>
        <taxon>Phyllobacteriaceae</taxon>
        <taxon>Oryzicola</taxon>
    </lineage>
</organism>
<evidence type="ECO:0000313" key="14">
    <source>
        <dbReference type="Proteomes" id="UP000643405"/>
    </source>
</evidence>
<feature type="transmembrane region" description="Helical" evidence="11">
    <location>
        <begin position="208"/>
        <end position="228"/>
    </location>
</feature>
<evidence type="ECO:0000256" key="6">
    <source>
        <dbReference type="ARBA" id="ARBA00022692"/>
    </source>
</evidence>
<keyword evidence="2" id="KW-1003">Cell membrane</keyword>
<proteinExistence type="predicted"/>
<dbReference type="GO" id="GO:0009103">
    <property type="term" value="P:lipopolysaccharide biosynthetic process"/>
    <property type="evidence" value="ECO:0007669"/>
    <property type="project" value="UniProtKB-KW"/>
</dbReference>
<gene>
    <name evidence="13" type="ORF">ICI42_07015</name>
</gene>
<evidence type="ECO:0000256" key="1">
    <source>
        <dbReference type="ARBA" id="ARBA00004651"/>
    </source>
</evidence>
<keyword evidence="7" id="KW-0448">Lipopolysaccharide biosynthesis</keyword>
<dbReference type="GO" id="GO:0009245">
    <property type="term" value="P:lipid A biosynthetic process"/>
    <property type="evidence" value="ECO:0007669"/>
    <property type="project" value="UniProtKB-KW"/>
</dbReference>
<evidence type="ECO:0000256" key="3">
    <source>
        <dbReference type="ARBA" id="ARBA00022516"/>
    </source>
</evidence>
<feature type="transmembrane region" description="Helical" evidence="11">
    <location>
        <begin position="234"/>
        <end position="256"/>
    </location>
</feature>
<dbReference type="GO" id="GO:0005886">
    <property type="term" value="C:plasma membrane"/>
    <property type="evidence" value="ECO:0007669"/>
    <property type="project" value="UniProtKB-SubCell"/>
</dbReference>
<feature type="domain" description="EamA" evidence="12">
    <location>
        <begin position="147"/>
        <end position="278"/>
    </location>
</feature>
<evidence type="ECO:0000256" key="11">
    <source>
        <dbReference type="SAM" id="Phobius"/>
    </source>
</evidence>
<dbReference type="InterPro" id="IPR000390">
    <property type="entry name" value="Small_drug/metabolite_transptr"/>
</dbReference>
<comment type="caution">
    <text evidence="13">The sequence shown here is derived from an EMBL/GenBank/DDBJ whole genome shotgun (WGS) entry which is preliminary data.</text>
</comment>
<dbReference type="Gene3D" id="1.10.3730.20">
    <property type="match status" value="2"/>
</dbReference>
<dbReference type="Pfam" id="PF00892">
    <property type="entry name" value="EamA"/>
    <property type="match status" value="2"/>
</dbReference>
<evidence type="ECO:0000256" key="8">
    <source>
        <dbReference type="ARBA" id="ARBA00022989"/>
    </source>
</evidence>
<dbReference type="RefSeq" id="WP_188163849.1">
    <property type="nucleotide sequence ID" value="NZ_JACVVX010000002.1"/>
</dbReference>
<evidence type="ECO:0000256" key="10">
    <source>
        <dbReference type="ARBA" id="ARBA00023136"/>
    </source>
</evidence>
<accession>A0A8J6PUH1</accession>
<feature type="transmembrane region" description="Helical" evidence="11">
    <location>
        <begin position="144"/>
        <end position="161"/>
    </location>
</feature>
<sequence>MTPAVFLAVLAAAAMHASWNAMIKVRLDRFASVTLMTFGMAAAALPVLPFVDVPDAEVWLWIAISVFCHMGYKLCLIKAYEAGDLAQTYPLARGTAPLLTTIGGVFLLSEIPQPLALAGIVLLCAGTLLMSFRGGRHLERLNTGAVGYALATSVFIAGYTLTDGSGARLAESASSYAAWLFLCDGLWSLVLCLILRGRGTLAAVAGEWKMGLLTGALSAAAYWIAMWAMTKAPIASVAALRETSILFAMMISVVVLGEKLTRWRITAALTIVAGVVAMRLA</sequence>
<evidence type="ECO:0000256" key="9">
    <source>
        <dbReference type="ARBA" id="ARBA00023098"/>
    </source>
</evidence>
<dbReference type="InterPro" id="IPR000620">
    <property type="entry name" value="EamA_dom"/>
</dbReference>
<evidence type="ECO:0000256" key="2">
    <source>
        <dbReference type="ARBA" id="ARBA00022475"/>
    </source>
</evidence>
<keyword evidence="9" id="KW-0443">Lipid metabolism</keyword>
<evidence type="ECO:0000259" key="12">
    <source>
        <dbReference type="Pfam" id="PF00892"/>
    </source>
</evidence>
<dbReference type="GO" id="GO:0022857">
    <property type="term" value="F:transmembrane transporter activity"/>
    <property type="evidence" value="ECO:0007669"/>
    <property type="project" value="InterPro"/>
</dbReference>
<dbReference type="SUPFAM" id="SSF103481">
    <property type="entry name" value="Multidrug resistance efflux transporter EmrE"/>
    <property type="match status" value="2"/>
</dbReference>